<dbReference type="Pfam" id="PF20151">
    <property type="entry name" value="DUF6533"/>
    <property type="match status" value="1"/>
</dbReference>
<dbReference type="Proteomes" id="UP000054485">
    <property type="component" value="Unassembled WGS sequence"/>
</dbReference>
<dbReference type="InParanoid" id="A0A0D0ANK5"/>
<dbReference type="HOGENOM" id="CLU_057751_0_0_1"/>
<accession>A0A0D0ANK5</accession>
<feature type="transmembrane region" description="Helical" evidence="1">
    <location>
        <begin position="103"/>
        <end position="121"/>
    </location>
</feature>
<keyword evidence="4" id="KW-1185">Reference proteome</keyword>
<dbReference type="EMBL" id="KN835337">
    <property type="protein sequence ID" value="KIK39564.1"/>
    <property type="molecule type" value="Genomic_DNA"/>
</dbReference>
<dbReference type="OrthoDB" id="2629615at2759"/>
<organism evidence="3 4">
    <name type="scientific">Suillus luteus UH-Slu-Lm8-n1</name>
    <dbReference type="NCBI Taxonomy" id="930992"/>
    <lineage>
        <taxon>Eukaryota</taxon>
        <taxon>Fungi</taxon>
        <taxon>Dikarya</taxon>
        <taxon>Basidiomycota</taxon>
        <taxon>Agaricomycotina</taxon>
        <taxon>Agaricomycetes</taxon>
        <taxon>Agaricomycetidae</taxon>
        <taxon>Boletales</taxon>
        <taxon>Suillineae</taxon>
        <taxon>Suillaceae</taxon>
        <taxon>Suillus</taxon>
    </lineage>
</organism>
<feature type="transmembrane region" description="Helical" evidence="1">
    <location>
        <begin position="175"/>
        <end position="199"/>
    </location>
</feature>
<feature type="transmembrane region" description="Helical" evidence="1">
    <location>
        <begin position="128"/>
        <end position="155"/>
    </location>
</feature>
<name>A0A0D0ANK5_9AGAM</name>
<keyword evidence="1" id="KW-1133">Transmembrane helix</keyword>
<protein>
    <recommendedName>
        <fullName evidence="2">DUF6533 domain-containing protein</fullName>
    </recommendedName>
</protein>
<feature type="transmembrane region" description="Helical" evidence="1">
    <location>
        <begin position="219"/>
        <end position="246"/>
    </location>
</feature>
<evidence type="ECO:0000313" key="3">
    <source>
        <dbReference type="EMBL" id="KIK39564.1"/>
    </source>
</evidence>
<keyword evidence="1" id="KW-0472">Membrane</keyword>
<evidence type="ECO:0000313" key="4">
    <source>
        <dbReference type="Proteomes" id="UP000054485"/>
    </source>
</evidence>
<dbReference type="InterPro" id="IPR045340">
    <property type="entry name" value="DUF6533"/>
</dbReference>
<reference evidence="4" key="2">
    <citation type="submission" date="2015-01" db="EMBL/GenBank/DDBJ databases">
        <title>Evolutionary Origins and Diversification of the Mycorrhizal Mutualists.</title>
        <authorList>
            <consortium name="DOE Joint Genome Institute"/>
            <consortium name="Mycorrhizal Genomics Consortium"/>
            <person name="Kohler A."/>
            <person name="Kuo A."/>
            <person name="Nagy L.G."/>
            <person name="Floudas D."/>
            <person name="Copeland A."/>
            <person name="Barry K.W."/>
            <person name="Cichocki N."/>
            <person name="Veneault-Fourrey C."/>
            <person name="LaButti K."/>
            <person name="Lindquist E.A."/>
            <person name="Lipzen A."/>
            <person name="Lundell T."/>
            <person name="Morin E."/>
            <person name="Murat C."/>
            <person name="Riley R."/>
            <person name="Ohm R."/>
            <person name="Sun H."/>
            <person name="Tunlid A."/>
            <person name="Henrissat B."/>
            <person name="Grigoriev I.V."/>
            <person name="Hibbett D.S."/>
            <person name="Martin F."/>
        </authorList>
    </citation>
    <scope>NUCLEOTIDE SEQUENCE [LARGE SCALE GENOMIC DNA]</scope>
    <source>
        <strain evidence="4">UH-Slu-Lm8-n1</strain>
    </source>
</reference>
<reference evidence="3 4" key="1">
    <citation type="submission" date="2014-04" db="EMBL/GenBank/DDBJ databases">
        <authorList>
            <consortium name="DOE Joint Genome Institute"/>
            <person name="Kuo A."/>
            <person name="Ruytinx J."/>
            <person name="Rineau F."/>
            <person name="Colpaert J."/>
            <person name="Kohler A."/>
            <person name="Nagy L.G."/>
            <person name="Floudas D."/>
            <person name="Copeland A."/>
            <person name="Barry K.W."/>
            <person name="Cichocki N."/>
            <person name="Veneault-Fourrey C."/>
            <person name="LaButti K."/>
            <person name="Lindquist E.A."/>
            <person name="Lipzen A."/>
            <person name="Lundell T."/>
            <person name="Morin E."/>
            <person name="Murat C."/>
            <person name="Sun H."/>
            <person name="Tunlid A."/>
            <person name="Henrissat B."/>
            <person name="Grigoriev I.V."/>
            <person name="Hibbett D.S."/>
            <person name="Martin F."/>
            <person name="Nordberg H.P."/>
            <person name="Cantor M.N."/>
            <person name="Hua S.X."/>
        </authorList>
    </citation>
    <scope>NUCLEOTIDE SEQUENCE [LARGE SCALE GENOMIC DNA]</scope>
    <source>
        <strain evidence="3 4">UH-Slu-Lm8-n1</strain>
    </source>
</reference>
<evidence type="ECO:0000259" key="2">
    <source>
        <dbReference type="Pfam" id="PF20151"/>
    </source>
</evidence>
<gene>
    <name evidence="3" type="ORF">CY34DRAFT_808136</name>
</gene>
<feature type="transmembrane region" description="Helical" evidence="1">
    <location>
        <begin position="258"/>
        <end position="280"/>
    </location>
</feature>
<feature type="transmembrane region" description="Helical" evidence="1">
    <location>
        <begin position="79"/>
        <end position="97"/>
    </location>
</feature>
<keyword evidence="1" id="KW-0812">Transmembrane</keyword>
<dbReference type="AlphaFoldDB" id="A0A0D0ANK5"/>
<evidence type="ECO:0000256" key="1">
    <source>
        <dbReference type="SAM" id="Phobius"/>
    </source>
</evidence>
<sequence length="313" mass="35723">MTLVSNDPAYWPLISVYRVSSYSVVASVTAVAYDWVLTSGQEFELLWRRRWSLMTVLYFCVRFIGILYSVYVNLTKTKLILILMISLNIACANIFSTQLWMSFVVNAMLSVIMITRLYAMYQRSRKMLIFIVITFVAVTIACGVIAAVGSSYLIWEELVIAGTHQCFRRGEVRVLTTIAWVIATMWEILALCLAVWIAVRHLRELQQFSRGRRTISNWFTALIKTHVLYFAAYAAVSCFTLGYLSPKISKSYSVGSEVYIGILEITTLLQMFVLGPRLMLSVREYHAKLETNYDDAIAMTTIAFQEHVHVSEA</sequence>
<feature type="domain" description="DUF6533" evidence="2">
    <location>
        <begin position="22"/>
        <end position="67"/>
    </location>
</feature>
<feature type="transmembrane region" description="Helical" evidence="1">
    <location>
        <begin position="51"/>
        <end position="72"/>
    </location>
</feature>
<proteinExistence type="predicted"/>